<evidence type="ECO:0000313" key="2">
    <source>
        <dbReference type="EMBL" id="CRK20546.1"/>
    </source>
</evidence>
<feature type="non-terminal residue" evidence="2">
    <location>
        <position position="1"/>
    </location>
</feature>
<feature type="compositionally biased region" description="Basic residues" evidence="1">
    <location>
        <begin position="1"/>
        <end position="13"/>
    </location>
</feature>
<dbReference type="AlphaFoldDB" id="A0A0G4LEV4"/>
<dbReference type="EMBL" id="CVQH01011692">
    <property type="protein sequence ID" value="CRK20546.1"/>
    <property type="molecule type" value="Genomic_DNA"/>
</dbReference>
<feature type="compositionally biased region" description="Basic and acidic residues" evidence="1">
    <location>
        <begin position="164"/>
        <end position="173"/>
    </location>
</feature>
<sequence length="209" mass="24780">QDARRPVVRRRRAAPAVGVPLARRGRRARKTSLPNHQHLATHRAHLQGPHCRGGGTIRARRGPGRRRDDGGRVRRRVVGRTAQSGAQVVLQARHDAARHVRRLVPPQRRRHPRRQPQLPRLLPRPARAAPQRRPRHLRRRQRPHDHRRRLDRHPPARRRPRRLPHPDLPDPQRHAQRRHRRAHAQQRPRRARRRRRPAAAQHAQHPRDD</sequence>
<feature type="compositionally biased region" description="Low complexity" evidence="1">
    <location>
        <begin position="115"/>
        <end position="129"/>
    </location>
</feature>
<feature type="compositionally biased region" description="Basic residues" evidence="1">
    <location>
        <begin position="99"/>
        <end position="114"/>
    </location>
</feature>
<name>A0A0G4LEV4_VERLO</name>
<dbReference type="Proteomes" id="UP000044602">
    <property type="component" value="Unassembled WGS sequence"/>
</dbReference>
<feature type="compositionally biased region" description="Basic residues" evidence="1">
    <location>
        <begin position="174"/>
        <end position="197"/>
    </location>
</feature>
<reference evidence="2 3" key="1">
    <citation type="submission" date="2015-05" db="EMBL/GenBank/DDBJ databases">
        <authorList>
            <person name="Wang D.B."/>
            <person name="Wang M."/>
        </authorList>
    </citation>
    <scope>NUCLEOTIDE SEQUENCE [LARGE SCALE GENOMIC DNA]</scope>
    <source>
        <strain evidence="2">VL1</strain>
    </source>
</reference>
<feature type="region of interest" description="Disordered" evidence="1">
    <location>
        <begin position="1"/>
        <end position="209"/>
    </location>
</feature>
<evidence type="ECO:0000313" key="3">
    <source>
        <dbReference type="Proteomes" id="UP000044602"/>
    </source>
</evidence>
<evidence type="ECO:0000256" key="1">
    <source>
        <dbReference type="SAM" id="MobiDB-lite"/>
    </source>
</evidence>
<feature type="compositionally biased region" description="Basic residues" evidence="1">
    <location>
        <begin position="130"/>
        <end position="163"/>
    </location>
</feature>
<organism evidence="2 3">
    <name type="scientific">Verticillium longisporum</name>
    <name type="common">Verticillium dahliae var. longisporum</name>
    <dbReference type="NCBI Taxonomy" id="100787"/>
    <lineage>
        <taxon>Eukaryota</taxon>
        <taxon>Fungi</taxon>
        <taxon>Dikarya</taxon>
        <taxon>Ascomycota</taxon>
        <taxon>Pezizomycotina</taxon>
        <taxon>Sordariomycetes</taxon>
        <taxon>Hypocreomycetidae</taxon>
        <taxon>Glomerellales</taxon>
        <taxon>Plectosphaerellaceae</taxon>
        <taxon>Verticillium</taxon>
    </lineage>
</organism>
<proteinExistence type="predicted"/>
<accession>A0A0G4LEV4</accession>
<protein>
    <submittedName>
        <fullName evidence="2">Uncharacterized protein</fullName>
    </submittedName>
</protein>
<keyword evidence="3" id="KW-1185">Reference proteome</keyword>
<gene>
    <name evidence="2" type="ORF">BN1708_017812</name>
</gene>
<feature type="non-terminal residue" evidence="2">
    <location>
        <position position="209"/>
    </location>
</feature>